<dbReference type="CDD" id="cd06257">
    <property type="entry name" value="DnaJ"/>
    <property type="match status" value="1"/>
</dbReference>
<evidence type="ECO:0000259" key="2">
    <source>
        <dbReference type="PROSITE" id="PS50076"/>
    </source>
</evidence>
<feature type="domain" description="J" evidence="2">
    <location>
        <begin position="20"/>
        <end position="87"/>
    </location>
</feature>
<dbReference type="InterPro" id="IPR018253">
    <property type="entry name" value="DnaJ_domain_CS"/>
</dbReference>
<dbReference type="PROSITE" id="PS00636">
    <property type="entry name" value="DNAJ_1"/>
    <property type="match status" value="1"/>
</dbReference>
<dbReference type="Gene3D" id="1.10.287.110">
    <property type="entry name" value="DnaJ domain"/>
    <property type="match status" value="1"/>
</dbReference>
<sequence length="303" mass="34424">MAPRDETIPDIPDEPPVEADLYEILGVKEDATPDQIKSAYRKLALKHHPDKAAADAKEEASRQFQKIAFAYAILSDERRRQRFDLTGSTAEAVDLDEGFDWVDFYREQFSTAIDTNAIEKLKQEYQGSAEEKRDVLAAFETYGGDLDRVYESVMLCNVLDDDERFRGLIDQAIEDGEVEGYQKYTEEPEKKREQRLKRAQREAKEAEKLAKKLEKQKPGKDSKAGGKKRGKGTTMGDNDLAALIQQRQASRADSFFDRLEAKYNNPSGKKRAATMDEPPEEAFEATAARRTSKKAKSKAKRRE</sequence>
<feature type="compositionally biased region" description="Basic and acidic residues" evidence="1">
    <location>
        <begin position="199"/>
        <end position="224"/>
    </location>
</feature>
<dbReference type="STRING" id="308745.A0A0F8WE96"/>
<feature type="compositionally biased region" description="Basic residues" evidence="1">
    <location>
        <begin position="290"/>
        <end position="303"/>
    </location>
</feature>
<dbReference type="Pfam" id="PF00226">
    <property type="entry name" value="DnaJ"/>
    <property type="match status" value="1"/>
</dbReference>
<dbReference type="Pfam" id="PF23302">
    <property type="entry name" value="HTH_DNAJC9"/>
    <property type="match status" value="1"/>
</dbReference>
<organism evidence="3 4">
    <name type="scientific">Aspergillus rambellii</name>
    <dbReference type="NCBI Taxonomy" id="308745"/>
    <lineage>
        <taxon>Eukaryota</taxon>
        <taxon>Fungi</taxon>
        <taxon>Dikarya</taxon>
        <taxon>Ascomycota</taxon>
        <taxon>Pezizomycotina</taxon>
        <taxon>Eurotiomycetes</taxon>
        <taxon>Eurotiomycetidae</taxon>
        <taxon>Eurotiales</taxon>
        <taxon>Aspergillaceae</taxon>
        <taxon>Aspergillus</taxon>
        <taxon>Aspergillus subgen. Nidulantes</taxon>
    </lineage>
</organism>
<dbReference type="GO" id="GO:0031072">
    <property type="term" value="F:heat shock protein binding"/>
    <property type="evidence" value="ECO:0007669"/>
    <property type="project" value="TreeGrafter"/>
</dbReference>
<dbReference type="PROSITE" id="PS50076">
    <property type="entry name" value="DNAJ_2"/>
    <property type="match status" value="1"/>
</dbReference>
<gene>
    <name evidence="3" type="ORF">ARAM_006118</name>
</gene>
<dbReference type="AlphaFoldDB" id="A0A0F8WE96"/>
<dbReference type="InterPro" id="IPR001623">
    <property type="entry name" value="DnaJ_domain"/>
</dbReference>
<evidence type="ECO:0000256" key="1">
    <source>
        <dbReference type="SAM" id="MobiDB-lite"/>
    </source>
</evidence>
<feature type="region of interest" description="Disordered" evidence="1">
    <location>
        <begin position="180"/>
        <end position="303"/>
    </location>
</feature>
<reference evidence="3 4" key="1">
    <citation type="submission" date="2015-02" db="EMBL/GenBank/DDBJ databases">
        <title>Draft Genome Sequences of Two Closely-Related Aflatoxigenic Aspergillus Species Obtained from the Cote d'Ivoire.</title>
        <authorList>
            <person name="Moore G.G."/>
            <person name="Beltz S.B."/>
            <person name="Mack B.M."/>
        </authorList>
    </citation>
    <scope>NUCLEOTIDE SEQUENCE [LARGE SCALE GENOMIC DNA]</scope>
    <source>
        <strain evidence="3 4">SRRC1468</strain>
    </source>
</reference>
<dbReference type="OrthoDB" id="110024at2759"/>
<dbReference type="GO" id="GO:0005634">
    <property type="term" value="C:nucleus"/>
    <property type="evidence" value="ECO:0007669"/>
    <property type="project" value="TreeGrafter"/>
</dbReference>
<dbReference type="InterPro" id="IPR056453">
    <property type="entry name" value="HTH_DNAJC9"/>
</dbReference>
<dbReference type="InterPro" id="IPR036869">
    <property type="entry name" value="J_dom_sf"/>
</dbReference>
<dbReference type="SUPFAM" id="SSF46565">
    <property type="entry name" value="Chaperone J-domain"/>
    <property type="match status" value="1"/>
</dbReference>
<proteinExistence type="predicted"/>
<evidence type="ECO:0000313" key="4">
    <source>
        <dbReference type="Proteomes" id="UP000034291"/>
    </source>
</evidence>
<dbReference type="SMART" id="SM00271">
    <property type="entry name" value="DnaJ"/>
    <property type="match status" value="1"/>
</dbReference>
<name>A0A0F8WE96_9EURO</name>
<comment type="caution">
    <text evidence="3">The sequence shown here is derived from an EMBL/GenBank/DDBJ whole genome shotgun (WGS) entry which is preliminary data.</text>
</comment>
<dbReference type="Proteomes" id="UP000034291">
    <property type="component" value="Unassembled WGS sequence"/>
</dbReference>
<accession>A0A0F8WE96</accession>
<dbReference type="FunFam" id="1.10.287.110:FF:000110">
    <property type="entry name" value="DnaJ domain protein (AFU_orthologue AFUA_2G13210)"/>
    <property type="match status" value="1"/>
</dbReference>
<protein>
    <recommendedName>
        <fullName evidence="2">J domain-containing protein</fullName>
    </recommendedName>
</protein>
<evidence type="ECO:0000313" key="3">
    <source>
        <dbReference type="EMBL" id="KKK16185.1"/>
    </source>
</evidence>
<dbReference type="PRINTS" id="PR00625">
    <property type="entry name" value="JDOMAIN"/>
</dbReference>
<dbReference type="PANTHER" id="PTHR44144:SF1">
    <property type="entry name" value="DNAJ HOMOLOG SUBFAMILY C MEMBER 9"/>
    <property type="match status" value="1"/>
</dbReference>
<dbReference type="GO" id="GO:0005737">
    <property type="term" value="C:cytoplasm"/>
    <property type="evidence" value="ECO:0007669"/>
    <property type="project" value="TreeGrafter"/>
</dbReference>
<dbReference type="PANTHER" id="PTHR44144">
    <property type="entry name" value="DNAJ HOMOLOG SUBFAMILY C MEMBER 9"/>
    <property type="match status" value="1"/>
</dbReference>
<dbReference type="EMBL" id="JZBS01003076">
    <property type="protein sequence ID" value="KKK16185.1"/>
    <property type="molecule type" value="Genomic_DNA"/>
</dbReference>
<keyword evidence="4" id="KW-1185">Reference proteome</keyword>
<dbReference type="InterPro" id="IPR052594">
    <property type="entry name" value="J_domain-containing_protein"/>
</dbReference>